<protein>
    <submittedName>
        <fullName evidence="2">Uncharacterized protein</fullName>
    </submittedName>
</protein>
<evidence type="ECO:0000313" key="2">
    <source>
        <dbReference type="EMBL" id="MXQ84968.1"/>
    </source>
</evidence>
<feature type="compositionally biased region" description="Polar residues" evidence="1">
    <location>
        <begin position="12"/>
        <end position="22"/>
    </location>
</feature>
<reference evidence="2" key="1">
    <citation type="submission" date="2019-10" db="EMBL/GenBank/DDBJ databases">
        <title>The sequence and de novo assembly of the wild yak genome.</title>
        <authorList>
            <person name="Liu Y."/>
        </authorList>
    </citation>
    <scope>NUCLEOTIDE SEQUENCE [LARGE SCALE GENOMIC DNA]</scope>
    <source>
        <strain evidence="2">WY2019</strain>
    </source>
</reference>
<dbReference type="AlphaFoldDB" id="A0A6B0R462"/>
<dbReference type="Proteomes" id="UP000322234">
    <property type="component" value="Unassembled WGS sequence"/>
</dbReference>
<evidence type="ECO:0000313" key="3">
    <source>
        <dbReference type="Proteomes" id="UP000322234"/>
    </source>
</evidence>
<keyword evidence="3" id="KW-1185">Reference proteome</keyword>
<sequence length="75" mass="7461">MGGPGTKGHITAQASTNQTDTFDNAEAKPPGPSLHPPFHTVGKARGFRAAAEKTGTDLGPLCSLVASVGCCPASA</sequence>
<accession>A0A6B0R462</accession>
<comment type="caution">
    <text evidence="2">The sequence shown here is derived from an EMBL/GenBank/DDBJ whole genome shotgun (WGS) entry which is preliminary data.</text>
</comment>
<gene>
    <name evidence="2" type="ORF">E5288_WYG004171</name>
</gene>
<proteinExistence type="predicted"/>
<name>A0A6B0R462_9CETA</name>
<organism evidence="2 3">
    <name type="scientific">Bos mutus</name>
    <name type="common">wild yak</name>
    <dbReference type="NCBI Taxonomy" id="72004"/>
    <lineage>
        <taxon>Eukaryota</taxon>
        <taxon>Metazoa</taxon>
        <taxon>Chordata</taxon>
        <taxon>Craniata</taxon>
        <taxon>Vertebrata</taxon>
        <taxon>Euteleostomi</taxon>
        <taxon>Mammalia</taxon>
        <taxon>Eutheria</taxon>
        <taxon>Laurasiatheria</taxon>
        <taxon>Artiodactyla</taxon>
        <taxon>Ruminantia</taxon>
        <taxon>Pecora</taxon>
        <taxon>Bovidae</taxon>
        <taxon>Bovinae</taxon>
        <taxon>Bos</taxon>
    </lineage>
</organism>
<evidence type="ECO:0000256" key="1">
    <source>
        <dbReference type="SAM" id="MobiDB-lite"/>
    </source>
</evidence>
<dbReference type="EMBL" id="VBQZ03000024">
    <property type="protein sequence ID" value="MXQ84968.1"/>
    <property type="molecule type" value="Genomic_DNA"/>
</dbReference>
<feature type="region of interest" description="Disordered" evidence="1">
    <location>
        <begin position="1"/>
        <end position="39"/>
    </location>
</feature>